<dbReference type="GO" id="GO:0005506">
    <property type="term" value="F:iron ion binding"/>
    <property type="evidence" value="ECO:0007669"/>
    <property type="project" value="InterPro"/>
</dbReference>
<dbReference type="InterPro" id="IPR050307">
    <property type="entry name" value="Sterol_Desaturase_Related"/>
</dbReference>
<evidence type="ECO:0000256" key="4">
    <source>
        <dbReference type="ARBA" id="ARBA00023136"/>
    </source>
</evidence>
<dbReference type="InterPro" id="IPR006694">
    <property type="entry name" value="Fatty_acid_hydroxylase"/>
</dbReference>
<dbReference type="Pfam" id="PF04116">
    <property type="entry name" value="FA_hydroxylase"/>
    <property type="match status" value="1"/>
</dbReference>
<organism evidence="6 7">
    <name type="scientific">Aromia moschata</name>
    <dbReference type="NCBI Taxonomy" id="1265417"/>
    <lineage>
        <taxon>Eukaryota</taxon>
        <taxon>Metazoa</taxon>
        <taxon>Ecdysozoa</taxon>
        <taxon>Arthropoda</taxon>
        <taxon>Hexapoda</taxon>
        <taxon>Insecta</taxon>
        <taxon>Pterygota</taxon>
        <taxon>Neoptera</taxon>
        <taxon>Endopterygota</taxon>
        <taxon>Coleoptera</taxon>
        <taxon>Polyphaga</taxon>
        <taxon>Cucujiformia</taxon>
        <taxon>Chrysomeloidea</taxon>
        <taxon>Cerambycidae</taxon>
        <taxon>Cerambycinae</taxon>
        <taxon>Callichromatini</taxon>
        <taxon>Aromia</taxon>
    </lineage>
</organism>
<dbReference type="AlphaFoldDB" id="A0AAV8Z0Q1"/>
<dbReference type="GO" id="GO:0008610">
    <property type="term" value="P:lipid biosynthetic process"/>
    <property type="evidence" value="ECO:0007669"/>
    <property type="project" value="InterPro"/>
</dbReference>
<evidence type="ECO:0000313" key="6">
    <source>
        <dbReference type="EMBL" id="KAJ8957184.1"/>
    </source>
</evidence>
<accession>A0AAV8Z0Q1</accession>
<feature type="domain" description="Fatty acid hydroxylase" evidence="5">
    <location>
        <begin position="32"/>
        <end position="155"/>
    </location>
</feature>
<evidence type="ECO:0000259" key="5">
    <source>
        <dbReference type="Pfam" id="PF04116"/>
    </source>
</evidence>
<keyword evidence="4" id="KW-0472">Membrane</keyword>
<gene>
    <name evidence="6" type="ORF">NQ318_007746</name>
</gene>
<evidence type="ECO:0000256" key="1">
    <source>
        <dbReference type="ARBA" id="ARBA00004370"/>
    </source>
</evidence>
<keyword evidence="3" id="KW-1133">Transmembrane helix</keyword>
<keyword evidence="2" id="KW-0812">Transmembrane</keyword>
<evidence type="ECO:0000256" key="2">
    <source>
        <dbReference type="ARBA" id="ARBA00022692"/>
    </source>
</evidence>
<dbReference type="EMBL" id="JAPWTK010000024">
    <property type="protein sequence ID" value="KAJ8957184.1"/>
    <property type="molecule type" value="Genomic_DNA"/>
</dbReference>
<dbReference type="GO" id="GO:0016020">
    <property type="term" value="C:membrane"/>
    <property type="evidence" value="ECO:0007669"/>
    <property type="project" value="UniProtKB-SubCell"/>
</dbReference>
<evidence type="ECO:0000313" key="7">
    <source>
        <dbReference type="Proteomes" id="UP001162162"/>
    </source>
</evidence>
<dbReference type="GO" id="GO:0016491">
    <property type="term" value="F:oxidoreductase activity"/>
    <property type="evidence" value="ECO:0007669"/>
    <property type="project" value="InterPro"/>
</dbReference>
<dbReference type="PANTHER" id="PTHR11863">
    <property type="entry name" value="STEROL DESATURASE"/>
    <property type="match status" value="1"/>
</dbReference>
<dbReference type="Proteomes" id="UP001162162">
    <property type="component" value="Unassembled WGS sequence"/>
</dbReference>
<evidence type="ECO:0000256" key="3">
    <source>
        <dbReference type="ARBA" id="ARBA00022989"/>
    </source>
</evidence>
<protein>
    <recommendedName>
        <fullName evidence="5">Fatty acid hydroxylase domain-containing protein</fullName>
    </recommendedName>
</protein>
<proteinExistence type="predicted"/>
<comment type="caution">
    <text evidence="6">The sequence shown here is derived from an EMBL/GenBank/DDBJ whole genome shotgun (WGS) entry which is preliminary data.</text>
</comment>
<sequence>MRFGRIRSLRRFRKLKRTSGQLVNVKVNMNKEDYCTYWLHRIYHLPFLYKWFHKLHHKYKQPTAFATTAIHPFESLHIQMTLVLPLFVVPLHWCPFYIVALYTYYHGIIDHSGINFKSYWWQPWQPDAIFHDNHHQYFHVNFAFNIEIWDKIHGTYRRKDRVYREDIFYGKGKVFQELTESEIKDEIQERRSENPFAYRGNKLKYELNINEFQQVKNK</sequence>
<reference evidence="6" key="1">
    <citation type="journal article" date="2023" name="Insect Mol. Biol.">
        <title>Genome sequencing provides insights into the evolution of gene families encoding plant cell wall-degrading enzymes in longhorned beetles.</title>
        <authorList>
            <person name="Shin N.R."/>
            <person name="Okamura Y."/>
            <person name="Kirsch R."/>
            <person name="Pauchet Y."/>
        </authorList>
    </citation>
    <scope>NUCLEOTIDE SEQUENCE</scope>
    <source>
        <strain evidence="6">AMC_N1</strain>
    </source>
</reference>
<name>A0AAV8Z0Q1_9CUCU</name>
<comment type="subcellular location">
    <subcellularLocation>
        <location evidence="1">Membrane</location>
    </subcellularLocation>
</comment>
<keyword evidence="7" id="KW-1185">Reference proteome</keyword>